<dbReference type="AlphaFoldDB" id="A0A016WJV8"/>
<evidence type="ECO:0000313" key="2">
    <source>
        <dbReference type="Proteomes" id="UP000024635"/>
    </source>
</evidence>
<dbReference type="Proteomes" id="UP000024635">
    <property type="component" value="Unassembled WGS sequence"/>
</dbReference>
<comment type="caution">
    <text evidence="1">The sequence shown here is derived from an EMBL/GenBank/DDBJ whole genome shotgun (WGS) entry which is preliminary data.</text>
</comment>
<evidence type="ECO:0000313" key="1">
    <source>
        <dbReference type="EMBL" id="EYC40084.1"/>
    </source>
</evidence>
<accession>A0A016WJV8</accession>
<sequence>MRTSVFATLPSGAVDHPFTSYLPMMLPVWREDSDSTRRRLARVVCPHIRQFAFISKCIRRKKGATSRWRPTTGGNIATVR</sequence>
<gene>
    <name evidence="1" type="primary">Acey_s0629.g839</name>
    <name evidence="1" type="ORF">Y032_0629g839</name>
</gene>
<protein>
    <submittedName>
        <fullName evidence="1">Uncharacterized protein</fullName>
    </submittedName>
</protein>
<keyword evidence="2" id="KW-1185">Reference proteome</keyword>
<reference evidence="2" key="1">
    <citation type="journal article" date="2015" name="Nat. Genet.">
        <title>The genome and transcriptome of the zoonotic hookworm Ancylostoma ceylanicum identify infection-specific gene families.</title>
        <authorList>
            <person name="Schwarz E.M."/>
            <person name="Hu Y."/>
            <person name="Antoshechkin I."/>
            <person name="Miller M.M."/>
            <person name="Sternberg P.W."/>
            <person name="Aroian R.V."/>
        </authorList>
    </citation>
    <scope>NUCLEOTIDE SEQUENCE</scope>
    <source>
        <strain evidence="2">HY135</strain>
    </source>
</reference>
<proteinExistence type="predicted"/>
<dbReference type="EMBL" id="JARK01000229">
    <property type="protein sequence ID" value="EYC40084.1"/>
    <property type="molecule type" value="Genomic_DNA"/>
</dbReference>
<organism evidence="1 2">
    <name type="scientific">Ancylostoma ceylanicum</name>
    <dbReference type="NCBI Taxonomy" id="53326"/>
    <lineage>
        <taxon>Eukaryota</taxon>
        <taxon>Metazoa</taxon>
        <taxon>Ecdysozoa</taxon>
        <taxon>Nematoda</taxon>
        <taxon>Chromadorea</taxon>
        <taxon>Rhabditida</taxon>
        <taxon>Rhabditina</taxon>
        <taxon>Rhabditomorpha</taxon>
        <taxon>Strongyloidea</taxon>
        <taxon>Ancylostomatidae</taxon>
        <taxon>Ancylostomatinae</taxon>
        <taxon>Ancylostoma</taxon>
    </lineage>
</organism>
<name>A0A016WJV8_9BILA</name>